<accession>A0A101M1K4</accession>
<dbReference type="AlphaFoldDB" id="A0A101M1K4"/>
<name>A0A101M1K4_PICGL</name>
<protein>
    <submittedName>
        <fullName evidence="1">Uncharacterized protein</fullName>
    </submittedName>
</protein>
<keyword evidence="1" id="KW-0496">Mitochondrion</keyword>
<organism evidence="1">
    <name type="scientific">Picea glauca</name>
    <name type="common">White spruce</name>
    <name type="synonym">Pinus glauca</name>
    <dbReference type="NCBI Taxonomy" id="3330"/>
    <lineage>
        <taxon>Eukaryota</taxon>
        <taxon>Viridiplantae</taxon>
        <taxon>Streptophyta</taxon>
        <taxon>Embryophyta</taxon>
        <taxon>Tracheophyta</taxon>
        <taxon>Spermatophyta</taxon>
        <taxon>Pinopsida</taxon>
        <taxon>Pinidae</taxon>
        <taxon>Conifers I</taxon>
        <taxon>Pinales</taxon>
        <taxon>Pinaceae</taxon>
        <taxon>Picea</taxon>
    </lineage>
</organism>
<comment type="caution">
    <text evidence="1">The sequence shown here is derived from an EMBL/GenBank/DDBJ whole genome shotgun (WGS) entry which is preliminary data.</text>
</comment>
<reference evidence="1" key="1">
    <citation type="journal article" date="2015" name="Genome Biol. Evol.">
        <title>Organellar Genomes of White Spruce (Picea glauca): Assembly and Annotation.</title>
        <authorList>
            <person name="Jackman S.D."/>
            <person name="Warren R.L."/>
            <person name="Gibb E.A."/>
            <person name="Vandervalk B.P."/>
            <person name="Mohamadi H."/>
            <person name="Chu J."/>
            <person name="Raymond A."/>
            <person name="Pleasance S."/>
            <person name="Coope R."/>
            <person name="Wildung M.R."/>
            <person name="Ritland C.E."/>
            <person name="Bousquet J."/>
            <person name="Jones S.J."/>
            <person name="Bohlmann J."/>
            <person name="Birol I."/>
        </authorList>
    </citation>
    <scope>NUCLEOTIDE SEQUENCE [LARGE SCALE GENOMIC DNA]</scope>
    <source>
        <tissue evidence="1">Flushing bud</tissue>
    </source>
</reference>
<geneLocation type="mitochondrion" evidence="1"/>
<evidence type="ECO:0000313" key="1">
    <source>
        <dbReference type="EMBL" id="KUM49200.1"/>
    </source>
</evidence>
<proteinExistence type="predicted"/>
<dbReference type="EMBL" id="LKAM01000003">
    <property type="protein sequence ID" value="KUM49200.1"/>
    <property type="molecule type" value="Genomic_DNA"/>
</dbReference>
<gene>
    <name evidence="1" type="ORF">ABT39_MTgene3749</name>
</gene>
<sequence length="61" mass="6619">MISRTELNRLLAPQDTPSCTITKKGKYNYSYLPVLTKEGKPEGGTLAKKPLSGVSVTSFVC</sequence>